<sequence length="64" mass="7117">MNQLSLLIPIIETEMNLHLFQGHQGHVDLKLVSLNGQSGLWGALHLAKNHNTALEGEKHVISNR</sequence>
<evidence type="ECO:0000313" key="1">
    <source>
        <dbReference type="EMBL" id="SDZ68522.1"/>
    </source>
</evidence>
<evidence type="ECO:0000313" key="2">
    <source>
        <dbReference type="Proteomes" id="UP000198935"/>
    </source>
</evidence>
<dbReference type="STRING" id="1503961.SAMN05421736_1363"/>
<name>A0A1H3V1G2_9BACI</name>
<dbReference type="Proteomes" id="UP000198935">
    <property type="component" value="Unassembled WGS sequence"/>
</dbReference>
<dbReference type="OrthoDB" id="9795247at2"/>
<gene>
    <name evidence="1" type="ORF">SAMN05421736_1363</name>
</gene>
<keyword evidence="2" id="KW-1185">Reference proteome</keyword>
<reference evidence="2" key="1">
    <citation type="submission" date="2016-10" db="EMBL/GenBank/DDBJ databases">
        <authorList>
            <person name="Varghese N."/>
            <person name="Submissions S."/>
        </authorList>
    </citation>
    <scope>NUCLEOTIDE SEQUENCE [LARGE SCALE GENOMIC DNA]</scope>
    <source>
        <strain evidence="2">SP</strain>
    </source>
</reference>
<dbReference type="AlphaFoldDB" id="A0A1H3V1G2"/>
<dbReference type="EMBL" id="FNPI01000036">
    <property type="protein sequence ID" value="SDZ68522.1"/>
    <property type="molecule type" value="Genomic_DNA"/>
</dbReference>
<organism evidence="1 2">
    <name type="scientific">Evansella caseinilytica</name>
    <dbReference type="NCBI Taxonomy" id="1503961"/>
    <lineage>
        <taxon>Bacteria</taxon>
        <taxon>Bacillati</taxon>
        <taxon>Bacillota</taxon>
        <taxon>Bacilli</taxon>
        <taxon>Bacillales</taxon>
        <taxon>Bacillaceae</taxon>
        <taxon>Evansella</taxon>
    </lineage>
</organism>
<protein>
    <submittedName>
        <fullName evidence="1">Uncharacterized protein</fullName>
    </submittedName>
</protein>
<proteinExistence type="predicted"/>
<accession>A0A1H3V1G2</accession>